<dbReference type="AlphaFoldDB" id="A0A0R1JPC2"/>
<proteinExistence type="predicted"/>
<evidence type="ECO:0000313" key="1">
    <source>
        <dbReference type="EMBL" id="KRK70995.1"/>
    </source>
</evidence>
<dbReference type="PATRIC" id="fig|1291734.4.peg.186"/>
<comment type="caution">
    <text evidence="1">The sequence shown here is derived from an EMBL/GenBank/DDBJ whole genome shotgun (WGS) entry which is preliminary data.</text>
</comment>
<name>A0A0R1JPC2_9LACO</name>
<reference evidence="1 2" key="1">
    <citation type="journal article" date="2015" name="Genome Announc.">
        <title>Expanding the biotechnology potential of lactobacilli through comparative genomics of 213 strains and associated genera.</title>
        <authorList>
            <person name="Sun Z."/>
            <person name="Harris H.M."/>
            <person name="McCann A."/>
            <person name="Guo C."/>
            <person name="Argimon S."/>
            <person name="Zhang W."/>
            <person name="Yang X."/>
            <person name="Jeffery I.B."/>
            <person name="Cooney J.C."/>
            <person name="Kagawa T.F."/>
            <person name="Liu W."/>
            <person name="Song Y."/>
            <person name="Salvetti E."/>
            <person name="Wrobel A."/>
            <person name="Rasinkangas P."/>
            <person name="Parkhill J."/>
            <person name="Rea M.C."/>
            <person name="O'Sullivan O."/>
            <person name="Ritari J."/>
            <person name="Douillard F.P."/>
            <person name="Paul Ross R."/>
            <person name="Yang R."/>
            <person name="Briner A.E."/>
            <person name="Felis G.E."/>
            <person name="de Vos W.M."/>
            <person name="Barrangou R."/>
            <person name="Klaenhammer T.R."/>
            <person name="Caufield P.W."/>
            <person name="Cui Y."/>
            <person name="Zhang H."/>
            <person name="O'Toole P.W."/>
        </authorList>
    </citation>
    <scope>NUCLEOTIDE SEQUENCE [LARGE SCALE GENOMIC DNA]</scope>
    <source>
        <strain evidence="1 2">JCM 17158</strain>
    </source>
</reference>
<dbReference type="EMBL" id="AZDJ01000030">
    <property type="protein sequence ID" value="KRK70995.1"/>
    <property type="molecule type" value="Genomic_DNA"/>
</dbReference>
<sequence length="352" mass="38063">MLNFHDDALQKIVTSALSLPEARTTLTAHYAKRAHALQTDPVWGLNDAFLTQNLASYTNLLADKFYEALRADDSVPQDFAARVWLGTEATQPDRSTIVFNYATSDGNTVLLTIVDPLSKEAKLTADGLPTLAQVRPDAAEPTPYDADTLVAIAALTKLLATAGYEFASIDDTVMQPVADLTFATKYDNSKVLSGSAVVQTAGDITLTAPLNGATPLAYHVKDDAGHDWLDLGTDEHDANTFSWSSTTIPEELVGHTLTLAVTVRALDNAPALDALFVIASNNAILMKQSTTPGEYALPLPNHQTLTVTINSDADTITLGYPDPEVQLYELVVTYPFIGDWLREVLPNKRAFN</sequence>
<gene>
    <name evidence="1" type="ORF">FD02_GL000178</name>
</gene>
<accession>A0A0R1JPC2</accession>
<dbReference type="STRING" id="1291734.FD02_GL000178"/>
<keyword evidence="2" id="KW-1185">Reference proteome</keyword>
<dbReference type="Proteomes" id="UP000051804">
    <property type="component" value="Unassembled WGS sequence"/>
</dbReference>
<evidence type="ECO:0000313" key="2">
    <source>
        <dbReference type="Proteomes" id="UP000051804"/>
    </source>
</evidence>
<dbReference type="RefSeq" id="WP_056951654.1">
    <property type="nucleotide sequence ID" value="NZ_AZDJ01000030.1"/>
</dbReference>
<organism evidence="1 2">
    <name type="scientific">Lacticaseibacillus nasuensis JCM 17158</name>
    <dbReference type="NCBI Taxonomy" id="1291734"/>
    <lineage>
        <taxon>Bacteria</taxon>
        <taxon>Bacillati</taxon>
        <taxon>Bacillota</taxon>
        <taxon>Bacilli</taxon>
        <taxon>Lactobacillales</taxon>
        <taxon>Lactobacillaceae</taxon>
        <taxon>Lacticaseibacillus</taxon>
    </lineage>
</organism>
<dbReference type="OrthoDB" id="2314258at2"/>
<protein>
    <submittedName>
        <fullName evidence="1">Uncharacterized protein</fullName>
    </submittedName>
</protein>